<dbReference type="Gene3D" id="2.60.120.10">
    <property type="entry name" value="Jelly Rolls"/>
    <property type="match status" value="1"/>
</dbReference>
<dbReference type="AlphaFoldDB" id="A0A3G2T0V8"/>
<dbReference type="Gene3D" id="1.10.10.60">
    <property type="entry name" value="Homeodomain-like"/>
    <property type="match status" value="1"/>
</dbReference>
<dbReference type="GO" id="GO:0003700">
    <property type="term" value="F:DNA-binding transcription factor activity"/>
    <property type="evidence" value="ECO:0007669"/>
    <property type="project" value="InterPro"/>
</dbReference>
<dbReference type="Pfam" id="PF12833">
    <property type="entry name" value="HTH_18"/>
    <property type="match status" value="1"/>
</dbReference>
<evidence type="ECO:0000256" key="3">
    <source>
        <dbReference type="ARBA" id="ARBA00023159"/>
    </source>
</evidence>
<dbReference type="InterPro" id="IPR014710">
    <property type="entry name" value="RmlC-like_jellyroll"/>
</dbReference>
<dbReference type="EMBL" id="CP033133">
    <property type="protein sequence ID" value="AYO53809.1"/>
    <property type="molecule type" value="Genomic_DNA"/>
</dbReference>
<evidence type="ECO:0000313" key="6">
    <source>
        <dbReference type="EMBL" id="AYO53809.1"/>
    </source>
</evidence>
<dbReference type="Pfam" id="PF02311">
    <property type="entry name" value="AraC_binding"/>
    <property type="match status" value="1"/>
</dbReference>
<dbReference type="GO" id="GO:0043565">
    <property type="term" value="F:sequence-specific DNA binding"/>
    <property type="evidence" value="ECO:0007669"/>
    <property type="project" value="InterPro"/>
</dbReference>
<dbReference type="PROSITE" id="PS00041">
    <property type="entry name" value="HTH_ARAC_FAMILY_1"/>
    <property type="match status" value="1"/>
</dbReference>
<evidence type="ECO:0000256" key="4">
    <source>
        <dbReference type="ARBA" id="ARBA00023163"/>
    </source>
</evidence>
<dbReference type="PANTHER" id="PTHR11019:SF199">
    <property type="entry name" value="HTH-TYPE TRANSCRIPTIONAL REGULATOR NIMR"/>
    <property type="match status" value="1"/>
</dbReference>
<dbReference type="InterPro" id="IPR020449">
    <property type="entry name" value="Tscrpt_reg_AraC-type_HTH"/>
</dbReference>
<dbReference type="InterPro" id="IPR018060">
    <property type="entry name" value="HTH_AraC"/>
</dbReference>
<keyword evidence="3" id="KW-0010">Activator</keyword>
<dbReference type="InterPro" id="IPR009057">
    <property type="entry name" value="Homeodomain-like_sf"/>
</dbReference>
<dbReference type="SUPFAM" id="SSF46689">
    <property type="entry name" value="Homeodomain-like"/>
    <property type="match status" value="1"/>
</dbReference>
<keyword evidence="2" id="KW-0238">DNA-binding</keyword>
<reference evidence="6 7" key="1">
    <citation type="submission" date="2018-10" db="EMBL/GenBank/DDBJ databases">
        <title>The complete genome of Acinetobacter wuhouensis strain WCHAW010062.</title>
        <authorList>
            <person name="Hu Y."/>
            <person name="Long H."/>
            <person name="Feng Y."/>
            <person name="Zong Z."/>
        </authorList>
    </citation>
    <scope>NUCLEOTIDE SEQUENCE [LARGE SCALE GENOMIC DNA]</scope>
    <source>
        <strain evidence="6 7">WCHAW010062</strain>
    </source>
</reference>
<dbReference type="SUPFAM" id="SSF51182">
    <property type="entry name" value="RmlC-like cupins"/>
    <property type="match status" value="1"/>
</dbReference>
<dbReference type="InterPro" id="IPR011051">
    <property type="entry name" value="RmlC_Cupin_sf"/>
</dbReference>
<dbReference type="InterPro" id="IPR003313">
    <property type="entry name" value="AraC-bd"/>
</dbReference>
<feature type="domain" description="HTH araC/xylS-type" evidence="5">
    <location>
        <begin position="161"/>
        <end position="258"/>
    </location>
</feature>
<dbReference type="PRINTS" id="PR00032">
    <property type="entry name" value="HTHARAC"/>
</dbReference>
<organism evidence="6 7">
    <name type="scientific">Acinetobacter wuhouensis</name>
    <dbReference type="NCBI Taxonomy" id="1879050"/>
    <lineage>
        <taxon>Bacteria</taxon>
        <taxon>Pseudomonadati</taxon>
        <taxon>Pseudomonadota</taxon>
        <taxon>Gammaproteobacteria</taxon>
        <taxon>Moraxellales</taxon>
        <taxon>Moraxellaceae</taxon>
        <taxon>Acinetobacter</taxon>
    </lineage>
</organism>
<dbReference type="SMART" id="SM00342">
    <property type="entry name" value="HTH_ARAC"/>
    <property type="match status" value="1"/>
</dbReference>
<evidence type="ECO:0000256" key="1">
    <source>
        <dbReference type="ARBA" id="ARBA00023015"/>
    </source>
</evidence>
<gene>
    <name evidence="6" type="ORF">CDG68_09285</name>
</gene>
<dbReference type="PANTHER" id="PTHR11019">
    <property type="entry name" value="HTH-TYPE TRANSCRIPTIONAL REGULATOR NIMR"/>
    <property type="match status" value="1"/>
</dbReference>
<dbReference type="RefSeq" id="WP_087552946.1">
    <property type="nucleotide sequence ID" value="NZ_CP033133.1"/>
</dbReference>
<sequence length="268" mass="31079">MRHHSSFDGIEQSNSLIHAVTERWESDSYIPKHTHQNKHQLIFSKKGTIKVQTEKGYWILPPSRAIWIEQGTPHSFYAKHAVEIHILYIKANIGEHLSYSNCCVFNISPLVKQLVETCLTFKNRYEDDSPQGRLSYVLLEQLQQLDQTPVNLPIPEHLILKKLCHHFENAPSTQVTLAQLSISIGASERTVERLFLKEMGLSYNEWKYRFRLIKSLEYLAENQPITEVAYNVGYTHVSSYIAAFRKLFGCTPKQYFNASFFDSTQRSL</sequence>
<dbReference type="Proteomes" id="UP000279962">
    <property type="component" value="Chromosome"/>
</dbReference>
<keyword evidence="1" id="KW-0805">Transcription regulation</keyword>
<protein>
    <submittedName>
        <fullName evidence="6">AraC family transcriptional regulator</fullName>
    </submittedName>
</protein>
<evidence type="ECO:0000259" key="5">
    <source>
        <dbReference type="PROSITE" id="PS01124"/>
    </source>
</evidence>
<dbReference type="CDD" id="cd06124">
    <property type="entry name" value="cupin_NimR-like_N"/>
    <property type="match status" value="1"/>
</dbReference>
<evidence type="ECO:0000313" key="7">
    <source>
        <dbReference type="Proteomes" id="UP000279962"/>
    </source>
</evidence>
<accession>A0A3G2T0V8</accession>
<name>A0A3G2T0V8_9GAMM</name>
<dbReference type="InterPro" id="IPR018062">
    <property type="entry name" value="HTH_AraC-typ_CS"/>
</dbReference>
<evidence type="ECO:0000256" key="2">
    <source>
        <dbReference type="ARBA" id="ARBA00023125"/>
    </source>
</evidence>
<proteinExistence type="predicted"/>
<keyword evidence="4" id="KW-0804">Transcription</keyword>
<dbReference type="PROSITE" id="PS01124">
    <property type="entry name" value="HTH_ARAC_FAMILY_2"/>
    <property type="match status" value="1"/>
</dbReference>